<protein>
    <submittedName>
        <fullName evidence="8">Putative fun34-transmembrane protein</fullName>
    </submittedName>
</protein>
<organism evidence="8">
    <name type="scientific">Rosellinia necatrix</name>
    <name type="common">White root-rot fungus</name>
    <dbReference type="NCBI Taxonomy" id="77044"/>
    <lineage>
        <taxon>Eukaryota</taxon>
        <taxon>Fungi</taxon>
        <taxon>Dikarya</taxon>
        <taxon>Ascomycota</taxon>
        <taxon>Pezizomycotina</taxon>
        <taxon>Sordariomycetes</taxon>
        <taxon>Xylariomycetidae</taxon>
        <taxon>Xylariales</taxon>
        <taxon>Xylariaceae</taxon>
        <taxon>Rosellinia</taxon>
    </lineage>
</organism>
<dbReference type="Proteomes" id="UP000054516">
    <property type="component" value="Unassembled WGS sequence"/>
</dbReference>
<reference evidence="8" key="1">
    <citation type="submission" date="2016-03" db="EMBL/GenBank/DDBJ databases">
        <title>Draft genome sequence of Rosellinia necatrix.</title>
        <authorList>
            <person name="Kanematsu S."/>
        </authorList>
    </citation>
    <scope>NUCLEOTIDE SEQUENCE [LARGE SCALE GENOMIC DNA]</scope>
    <source>
        <strain evidence="8">W97</strain>
    </source>
</reference>
<feature type="transmembrane region" description="Helical" evidence="7">
    <location>
        <begin position="70"/>
        <end position="94"/>
    </location>
</feature>
<name>A0A1W2TLQ1_ROSNE</name>
<evidence type="ECO:0000256" key="5">
    <source>
        <dbReference type="ARBA" id="ARBA00023136"/>
    </source>
</evidence>
<keyword evidence="9" id="KW-1185">Reference proteome</keyword>
<feature type="transmembrane region" description="Helical" evidence="7">
    <location>
        <begin position="191"/>
        <end position="213"/>
    </location>
</feature>
<dbReference type="OMA" id="IYLWAWF"/>
<keyword evidence="4 7" id="KW-1133">Transmembrane helix</keyword>
<evidence type="ECO:0000313" key="8">
    <source>
        <dbReference type="EMBL" id="GAP89222.1"/>
    </source>
</evidence>
<dbReference type="NCBIfam" id="NF038013">
    <property type="entry name" value="AceTr_1"/>
    <property type="match status" value="1"/>
</dbReference>
<dbReference type="GO" id="GO:0005886">
    <property type="term" value="C:plasma membrane"/>
    <property type="evidence" value="ECO:0007669"/>
    <property type="project" value="TreeGrafter"/>
</dbReference>
<dbReference type="STRING" id="77044.A0A1W2TLQ1"/>
<dbReference type="AlphaFoldDB" id="A0A1W2TLQ1"/>
<gene>
    <name evidence="8" type="ORF">SAMD00023353_1200580</name>
</gene>
<dbReference type="GO" id="GO:0015123">
    <property type="term" value="F:acetate transmembrane transporter activity"/>
    <property type="evidence" value="ECO:0007669"/>
    <property type="project" value="TreeGrafter"/>
</dbReference>
<evidence type="ECO:0000256" key="6">
    <source>
        <dbReference type="SAM" id="MobiDB-lite"/>
    </source>
</evidence>
<dbReference type="EMBL" id="DF977457">
    <property type="protein sequence ID" value="GAP89222.1"/>
    <property type="molecule type" value="Genomic_DNA"/>
</dbReference>
<evidence type="ECO:0000256" key="2">
    <source>
        <dbReference type="ARBA" id="ARBA00005587"/>
    </source>
</evidence>
<keyword evidence="3 7" id="KW-0812">Transmembrane</keyword>
<comment type="similarity">
    <text evidence="2">Belongs to the acetate uptake transporter (AceTr) (TC 2.A.96) family.</text>
</comment>
<evidence type="ECO:0000256" key="7">
    <source>
        <dbReference type="SAM" id="Phobius"/>
    </source>
</evidence>
<feature type="transmembrane region" description="Helical" evidence="7">
    <location>
        <begin position="39"/>
        <end position="58"/>
    </location>
</feature>
<dbReference type="PANTHER" id="PTHR31123:SF1">
    <property type="entry name" value="ACCUMULATION OF DYADS PROTEIN 2-RELATED"/>
    <property type="match status" value="1"/>
</dbReference>
<sequence length="232" mass="24798">MSSQQVFTDRDLEKHSSSSIAPVQSHGHGKSKLASANPLGLLAFGQALYFLSLFEFAPQGVHTTNIVVGNMIWMGGIAQFIAGVIDFCAGNAFGATVFCAYGAFNLAYSTIFIPGSGILAAYSDKTTGIPKEEFGQAVALFVWSWFIITVIFTIGACQANWVLFGLLCTADVTLILLATGHMYDNHSLLKASGVFGLIAAAISFYAAAAYLYVDGVTPFTLPLFPIRKDRIV</sequence>
<dbReference type="Pfam" id="PF01184">
    <property type="entry name" value="Gpr1_Fun34_YaaH"/>
    <property type="match status" value="1"/>
</dbReference>
<comment type="subcellular location">
    <subcellularLocation>
        <location evidence="1">Membrane</location>
        <topology evidence="1">Multi-pass membrane protein</topology>
    </subcellularLocation>
</comment>
<dbReference type="OrthoDB" id="3648309at2759"/>
<dbReference type="InterPro" id="IPR000791">
    <property type="entry name" value="Gpr1/Fun34/SatP-like"/>
</dbReference>
<accession>A0A1W2TLQ1</accession>
<feature type="region of interest" description="Disordered" evidence="6">
    <location>
        <begin position="1"/>
        <end position="29"/>
    </location>
</feature>
<evidence type="ECO:0000256" key="1">
    <source>
        <dbReference type="ARBA" id="ARBA00004141"/>
    </source>
</evidence>
<evidence type="ECO:0000256" key="3">
    <source>
        <dbReference type="ARBA" id="ARBA00022692"/>
    </source>
</evidence>
<evidence type="ECO:0000256" key="4">
    <source>
        <dbReference type="ARBA" id="ARBA00022989"/>
    </source>
</evidence>
<feature type="transmembrane region" description="Helical" evidence="7">
    <location>
        <begin position="134"/>
        <end position="155"/>
    </location>
</feature>
<dbReference type="InterPro" id="IPR051633">
    <property type="entry name" value="AceTr"/>
</dbReference>
<dbReference type="PANTHER" id="PTHR31123">
    <property type="entry name" value="ACCUMULATION OF DYADS PROTEIN 2-RELATED"/>
    <property type="match status" value="1"/>
</dbReference>
<feature type="transmembrane region" description="Helical" evidence="7">
    <location>
        <begin position="100"/>
        <end position="122"/>
    </location>
</feature>
<evidence type="ECO:0000313" key="9">
    <source>
        <dbReference type="Proteomes" id="UP000054516"/>
    </source>
</evidence>
<feature type="transmembrane region" description="Helical" evidence="7">
    <location>
        <begin position="161"/>
        <end position="179"/>
    </location>
</feature>
<keyword evidence="5 7" id="KW-0472">Membrane</keyword>
<proteinExistence type="inferred from homology"/>